<dbReference type="PANTHER" id="PTHR47284">
    <property type="entry name" value="FATTY-ACID-BINDING PROTEIN 2"/>
    <property type="match status" value="1"/>
</dbReference>
<dbReference type="EMBL" id="ML120431">
    <property type="protein sequence ID" value="RPA94982.1"/>
    <property type="molecule type" value="Genomic_DNA"/>
</dbReference>
<dbReference type="GO" id="GO:0016872">
    <property type="term" value="F:intramolecular lyase activity"/>
    <property type="evidence" value="ECO:0007669"/>
    <property type="project" value="InterPro"/>
</dbReference>
<proteinExistence type="predicted"/>
<dbReference type="Proteomes" id="UP000276215">
    <property type="component" value="Unassembled WGS sequence"/>
</dbReference>
<accession>A0A3N4J9M8</accession>
<dbReference type="OrthoDB" id="18193at2759"/>
<dbReference type="STRING" id="1336337.A0A3N4J9M8"/>
<organism evidence="3 4">
    <name type="scientific">Choiromyces venosus 120613-1</name>
    <dbReference type="NCBI Taxonomy" id="1336337"/>
    <lineage>
        <taxon>Eukaryota</taxon>
        <taxon>Fungi</taxon>
        <taxon>Dikarya</taxon>
        <taxon>Ascomycota</taxon>
        <taxon>Pezizomycotina</taxon>
        <taxon>Pezizomycetes</taxon>
        <taxon>Pezizales</taxon>
        <taxon>Tuberaceae</taxon>
        <taxon>Choiromyces</taxon>
    </lineage>
</organism>
<dbReference type="Gene3D" id="3.50.70.10">
    <property type="match status" value="1"/>
</dbReference>
<dbReference type="Pfam" id="PF16035">
    <property type="entry name" value="Chalcone_2"/>
    <property type="match status" value="1"/>
</dbReference>
<dbReference type="AlphaFoldDB" id="A0A3N4J9M8"/>
<protein>
    <recommendedName>
        <fullName evidence="2">Chalcone isomerase domain-containing protein</fullName>
    </recommendedName>
</protein>
<feature type="domain" description="Chalcone isomerase" evidence="2">
    <location>
        <begin position="132"/>
        <end position="338"/>
    </location>
</feature>
<evidence type="ECO:0000313" key="3">
    <source>
        <dbReference type="EMBL" id="RPA94982.1"/>
    </source>
</evidence>
<dbReference type="SUPFAM" id="SSF54626">
    <property type="entry name" value="Chalcone isomerase"/>
    <property type="match status" value="1"/>
</dbReference>
<evidence type="ECO:0000313" key="4">
    <source>
        <dbReference type="Proteomes" id="UP000276215"/>
    </source>
</evidence>
<evidence type="ECO:0000259" key="2">
    <source>
        <dbReference type="Pfam" id="PF16035"/>
    </source>
</evidence>
<evidence type="ECO:0000256" key="1">
    <source>
        <dbReference type="SAM" id="MobiDB-lite"/>
    </source>
</evidence>
<dbReference type="PANTHER" id="PTHR47284:SF3">
    <property type="entry name" value="FATTY-ACID-BINDING PROTEIN 2"/>
    <property type="match status" value="1"/>
</dbReference>
<dbReference type="InterPro" id="IPR016087">
    <property type="entry name" value="Chalcone_isomerase"/>
</dbReference>
<reference evidence="3 4" key="1">
    <citation type="journal article" date="2018" name="Nat. Ecol. Evol.">
        <title>Pezizomycetes genomes reveal the molecular basis of ectomycorrhizal truffle lifestyle.</title>
        <authorList>
            <person name="Murat C."/>
            <person name="Payen T."/>
            <person name="Noel B."/>
            <person name="Kuo A."/>
            <person name="Morin E."/>
            <person name="Chen J."/>
            <person name="Kohler A."/>
            <person name="Krizsan K."/>
            <person name="Balestrini R."/>
            <person name="Da Silva C."/>
            <person name="Montanini B."/>
            <person name="Hainaut M."/>
            <person name="Levati E."/>
            <person name="Barry K.W."/>
            <person name="Belfiori B."/>
            <person name="Cichocki N."/>
            <person name="Clum A."/>
            <person name="Dockter R.B."/>
            <person name="Fauchery L."/>
            <person name="Guy J."/>
            <person name="Iotti M."/>
            <person name="Le Tacon F."/>
            <person name="Lindquist E.A."/>
            <person name="Lipzen A."/>
            <person name="Malagnac F."/>
            <person name="Mello A."/>
            <person name="Molinier V."/>
            <person name="Miyauchi S."/>
            <person name="Poulain J."/>
            <person name="Riccioni C."/>
            <person name="Rubini A."/>
            <person name="Sitrit Y."/>
            <person name="Splivallo R."/>
            <person name="Traeger S."/>
            <person name="Wang M."/>
            <person name="Zifcakova L."/>
            <person name="Wipf D."/>
            <person name="Zambonelli A."/>
            <person name="Paolocci F."/>
            <person name="Nowrousian M."/>
            <person name="Ottonello S."/>
            <person name="Baldrian P."/>
            <person name="Spatafora J.W."/>
            <person name="Henrissat B."/>
            <person name="Nagy L.G."/>
            <person name="Aury J.M."/>
            <person name="Wincker P."/>
            <person name="Grigoriev I.V."/>
            <person name="Bonfante P."/>
            <person name="Martin F.M."/>
        </authorList>
    </citation>
    <scope>NUCLEOTIDE SEQUENCE [LARGE SCALE GENOMIC DNA]</scope>
    <source>
        <strain evidence="3 4">120613-1</strain>
    </source>
</reference>
<gene>
    <name evidence="3" type="ORF">L873DRAFT_1746186</name>
</gene>
<feature type="region of interest" description="Disordered" evidence="1">
    <location>
        <begin position="21"/>
        <end position="47"/>
    </location>
</feature>
<dbReference type="InterPro" id="IPR016088">
    <property type="entry name" value="Chalcone_isomerase_3-sand"/>
</dbReference>
<keyword evidence="4" id="KW-1185">Reference proteome</keyword>
<dbReference type="InterPro" id="IPR036298">
    <property type="entry name" value="Chalcone_isomerase_sf"/>
</dbReference>
<sequence length="353" mass="38506">MFAARLIPRRLCRPFQTTLRQTRALTLPQPTPRRPPPFHKPPHPSREELHAAKRRQALLTVGAVTSMITLYVLAIQSPKQSLDSSLPHPPIQPGAPIILTTEEEKRAGVELVPSGTTSVPDFPKHLEIEGKEHTLVGLGIRTVSFLSIQVYVVGLYASTSDLPTLSTHLLQHAAPSGATSTTVSERDSLRTLLLSPERNEEIFTALLKDAHISTALRIVPTRNTDFSHLRDGWVRSITARAKRGGVYEDPGWAAALDDFKRLFGGRGSVPKKKTLLLVRDGEGKLTCWYDPDGRGDGKLGSKTVRLGDIGDYRVGLALWLGYLAGEKVASVPARESVVEGLVELVGRPVGSVV</sequence>
<name>A0A3N4J9M8_9PEZI</name>